<evidence type="ECO:0000256" key="1">
    <source>
        <dbReference type="SAM" id="Phobius"/>
    </source>
</evidence>
<accession>A0A347VRC8</accession>
<feature type="transmembrane region" description="Helical" evidence="1">
    <location>
        <begin position="90"/>
        <end position="107"/>
    </location>
</feature>
<dbReference type="RefSeq" id="WP_034570866.1">
    <property type="nucleotide sequence ID" value="NZ_JRMP02000023.1"/>
</dbReference>
<keyword evidence="1" id="KW-0812">Transmembrane</keyword>
<sequence>MFDSKYFILCVFMGFLATYGSRILPFFLFKKSRENSQTLSFIQKNMPLMIMVILVFYTLFSYDFSNSKILYSFIFCSFLALILQIVSKNALLSIFISVIVYMIFLRFF</sequence>
<proteinExistence type="predicted"/>
<evidence type="ECO:0000313" key="2">
    <source>
        <dbReference type="EMBL" id="MWV68734.1"/>
    </source>
</evidence>
<reference evidence="2 5" key="4">
    <citation type="submission" date="2019-12" db="EMBL/GenBank/DDBJ databases">
        <title>Multi-Generational Helicobacter saguini Isolates.</title>
        <authorList>
            <person name="Mannion A."/>
            <person name="Shen Z."/>
            <person name="Fox J.G."/>
        </authorList>
    </citation>
    <scope>NUCLEOTIDE SEQUENCE [LARGE SCALE GENOMIC DNA]</scope>
    <source>
        <strain evidence="2">16-048</strain>
        <strain evidence="5">16-048 (F4)</strain>
    </source>
</reference>
<name>A0A347VRC8_9HELI</name>
<reference evidence="3 4" key="2">
    <citation type="journal article" date="2016" name="Infect. Immun.">
        <title>Helicobacter saguini, a Novel Helicobacter Isolated from Cotton-Top Tamarins with Ulcerative Colitis, Has Proinflammatory Properties and Induces Typhlocolitis and Dysplasia in Gnotobiotic IL-10-/- Mice.</title>
        <authorList>
            <person name="Shen Z."/>
            <person name="Mannion A."/>
            <person name="Whary M.T."/>
            <person name="Muthupalani S."/>
            <person name="Sheh A."/>
            <person name="Feng Y."/>
            <person name="Gong G."/>
            <person name="Vandamme P."/>
            <person name="Holcombe H.R."/>
            <person name="Paster B.J."/>
            <person name="Fox J.G."/>
        </authorList>
    </citation>
    <scope>NUCLEOTIDE SEQUENCE [LARGE SCALE GENOMIC DNA]</scope>
    <source>
        <strain evidence="3 4">MIT 97-6194</strain>
    </source>
</reference>
<dbReference type="EMBL" id="QBIU01000001">
    <property type="protein sequence ID" value="MWV68734.1"/>
    <property type="molecule type" value="Genomic_DNA"/>
</dbReference>
<dbReference type="Proteomes" id="UP000477070">
    <property type="component" value="Unassembled WGS sequence"/>
</dbReference>
<evidence type="ECO:0000313" key="3">
    <source>
        <dbReference type="EMBL" id="TLD92159.1"/>
    </source>
</evidence>
<reference evidence="3" key="3">
    <citation type="submission" date="2018-04" db="EMBL/GenBank/DDBJ databases">
        <authorList>
            <person name="Sheh A."/>
            <person name="Shen Z."/>
            <person name="Mannion A.J."/>
            <person name="Fox J.G."/>
        </authorList>
    </citation>
    <scope>NUCLEOTIDE SEQUENCE</scope>
    <source>
        <strain evidence="3">MIT 97-6194</strain>
    </source>
</reference>
<keyword evidence="1" id="KW-1133">Transmembrane helix</keyword>
<keyword evidence="4" id="KW-1185">Reference proteome</keyword>
<organism evidence="3 4">
    <name type="scientific">Helicobacter saguini</name>
    <dbReference type="NCBI Taxonomy" id="1548018"/>
    <lineage>
        <taxon>Bacteria</taxon>
        <taxon>Pseudomonadati</taxon>
        <taxon>Campylobacterota</taxon>
        <taxon>Epsilonproteobacteria</taxon>
        <taxon>Campylobacterales</taxon>
        <taxon>Helicobacteraceae</taxon>
        <taxon>Helicobacter</taxon>
    </lineage>
</organism>
<evidence type="ECO:0000313" key="4">
    <source>
        <dbReference type="Proteomes" id="UP000029714"/>
    </source>
</evidence>
<keyword evidence="1" id="KW-0472">Membrane</keyword>
<reference evidence="3 4" key="1">
    <citation type="journal article" date="2014" name="Genome Announc.">
        <title>Draft genome sequences of eight enterohepatic helicobacter species isolated from both laboratory and wild rodents.</title>
        <authorList>
            <person name="Sheh A."/>
            <person name="Shen Z."/>
            <person name="Fox J.G."/>
        </authorList>
    </citation>
    <scope>NUCLEOTIDE SEQUENCE [LARGE SCALE GENOMIC DNA]</scope>
    <source>
        <strain evidence="3 4">MIT 97-6194</strain>
    </source>
</reference>
<dbReference type="EMBL" id="JRMP02000023">
    <property type="protein sequence ID" value="TLD92159.1"/>
    <property type="molecule type" value="Genomic_DNA"/>
</dbReference>
<feature type="transmembrane region" description="Helical" evidence="1">
    <location>
        <begin position="66"/>
        <end position="83"/>
    </location>
</feature>
<gene>
    <name evidence="2" type="ORF">DCO61_01490</name>
    <name evidence="3" type="ORF">LS64_010735</name>
</gene>
<protein>
    <submittedName>
        <fullName evidence="3">Branched-chain amino acid ABC transporter</fullName>
    </submittedName>
</protein>
<evidence type="ECO:0000313" key="5">
    <source>
        <dbReference type="Proteomes" id="UP000477070"/>
    </source>
</evidence>
<dbReference type="Pfam" id="PF05437">
    <property type="entry name" value="AzlD"/>
    <property type="match status" value="1"/>
</dbReference>
<dbReference type="InterPro" id="IPR008407">
    <property type="entry name" value="Brnchd-chn_aa_trnsp_AzlD"/>
</dbReference>
<dbReference type="STRING" id="1548018.LS64_03850"/>
<feature type="transmembrane region" description="Helical" evidence="1">
    <location>
        <begin position="41"/>
        <end position="60"/>
    </location>
</feature>
<dbReference type="OrthoDB" id="5347742at2"/>
<comment type="caution">
    <text evidence="3">The sequence shown here is derived from an EMBL/GenBank/DDBJ whole genome shotgun (WGS) entry which is preliminary data.</text>
</comment>
<dbReference type="Proteomes" id="UP000029714">
    <property type="component" value="Unassembled WGS sequence"/>
</dbReference>
<feature type="transmembrane region" description="Helical" evidence="1">
    <location>
        <begin position="6"/>
        <end position="29"/>
    </location>
</feature>
<dbReference type="AlphaFoldDB" id="A0A347VRC8"/>